<dbReference type="OrthoDB" id="27092at2"/>
<name>A0A4Y3QSQ2_STRCI</name>
<dbReference type="Proteomes" id="UP000319210">
    <property type="component" value="Unassembled WGS sequence"/>
</dbReference>
<dbReference type="Pfam" id="PF00561">
    <property type="entry name" value="Abhydrolase_1"/>
    <property type="match status" value="1"/>
</dbReference>
<proteinExistence type="predicted"/>
<organism evidence="3 4">
    <name type="scientific">Streptomyces cacaoi</name>
    <dbReference type="NCBI Taxonomy" id="1898"/>
    <lineage>
        <taxon>Bacteria</taxon>
        <taxon>Bacillati</taxon>
        <taxon>Actinomycetota</taxon>
        <taxon>Actinomycetes</taxon>
        <taxon>Kitasatosporales</taxon>
        <taxon>Streptomycetaceae</taxon>
        <taxon>Streptomyces</taxon>
    </lineage>
</organism>
<dbReference type="GO" id="GO:0016787">
    <property type="term" value="F:hydrolase activity"/>
    <property type="evidence" value="ECO:0007669"/>
    <property type="project" value="UniProtKB-KW"/>
</dbReference>
<gene>
    <name evidence="3" type="ORF">SCA03_07830</name>
</gene>
<comment type="caution">
    <text evidence="3">The sequence shown here is derived from an EMBL/GenBank/DDBJ whole genome shotgun (WGS) entry which is preliminary data.</text>
</comment>
<evidence type="ECO:0000259" key="2">
    <source>
        <dbReference type="Pfam" id="PF00561"/>
    </source>
</evidence>
<dbReference type="InterPro" id="IPR000073">
    <property type="entry name" value="AB_hydrolase_1"/>
</dbReference>
<accession>A0A4Y3QSQ2</accession>
<dbReference type="EMBL" id="BJMM01000003">
    <property type="protein sequence ID" value="GEB48232.1"/>
    <property type="molecule type" value="Genomic_DNA"/>
</dbReference>
<evidence type="ECO:0000256" key="1">
    <source>
        <dbReference type="SAM" id="MobiDB-lite"/>
    </source>
</evidence>
<dbReference type="PANTHER" id="PTHR46438">
    <property type="entry name" value="ALPHA/BETA-HYDROLASES SUPERFAMILY PROTEIN"/>
    <property type="match status" value="1"/>
</dbReference>
<dbReference type="SUPFAM" id="SSF53474">
    <property type="entry name" value="alpha/beta-Hydrolases"/>
    <property type="match status" value="1"/>
</dbReference>
<dbReference type="AlphaFoldDB" id="A0A4Y3QSQ2"/>
<dbReference type="RefSeq" id="WP_086815404.1">
    <property type="nucleotide sequence ID" value="NZ_BJMM01000003.1"/>
</dbReference>
<feature type="region of interest" description="Disordered" evidence="1">
    <location>
        <begin position="1"/>
        <end position="25"/>
    </location>
</feature>
<dbReference type="PANTHER" id="PTHR46438:SF11">
    <property type="entry name" value="LIPASE-RELATED"/>
    <property type="match status" value="1"/>
</dbReference>
<dbReference type="Gene3D" id="3.40.50.1820">
    <property type="entry name" value="alpha/beta hydrolase"/>
    <property type="match status" value="1"/>
</dbReference>
<reference evidence="3 4" key="1">
    <citation type="submission" date="2019-06" db="EMBL/GenBank/DDBJ databases">
        <title>Whole genome shotgun sequence of Streptomyces cacaoi subsp. cacaoi NBRC 12748.</title>
        <authorList>
            <person name="Hosoyama A."/>
            <person name="Uohara A."/>
            <person name="Ohji S."/>
            <person name="Ichikawa N."/>
        </authorList>
    </citation>
    <scope>NUCLEOTIDE SEQUENCE [LARGE SCALE GENOMIC DNA]</scope>
    <source>
        <strain evidence="3 4">NBRC 12748</strain>
    </source>
</reference>
<evidence type="ECO:0000313" key="3">
    <source>
        <dbReference type="EMBL" id="GEB48232.1"/>
    </source>
</evidence>
<keyword evidence="4" id="KW-1185">Reference proteome</keyword>
<protein>
    <submittedName>
        <fullName evidence="3">Hydrolase</fullName>
    </submittedName>
</protein>
<evidence type="ECO:0000313" key="4">
    <source>
        <dbReference type="Proteomes" id="UP000319210"/>
    </source>
</evidence>
<sequence>MTAVRPPQTPSPTHDATLRVTPPGHPPVEVVYARRGVRGGEPMLLLHGIGHHWQAWEPVMTALASRYDVAAIDLPGFGASDPLPEGVSYGLDGVVPLLAQACAGLGMDRPHVVGNSLSGLLALAMGLHGHARSVTALAPAGFWNTPERLYAFAVLRGLRTGARALPAPVARRLAHSAAGRAVLTSAIYARPGRRSPDAVLAETRALAGAAGYAPVLAEGRQPGPLIDQDIPDIPVTIGWGDRDRVLLRHQGVRAKRVIPGARLVRLRGCGHVPMNDDPAGVTRIVLDTAEQARG</sequence>
<dbReference type="PRINTS" id="PR00111">
    <property type="entry name" value="ABHYDROLASE"/>
</dbReference>
<dbReference type="InterPro" id="IPR029058">
    <property type="entry name" value="AB_hydrolase_fold"/>
</dbReference>
<keyword evidence="3" id="KW-0378">Hydrolase</keyword>
<feature type="domain" description="AB hydrolase-1" evidence="2">
    <location>
        <begin position="42"/>
        <end position="274"/>
    </location>
</feature>